<dbReference type="InterPro" id="IPR035969">
    <property type="entry name" value="Rab-GAP_TBC_sf"/>
</dbReference>
<dbReference type="SUPFAM" id="SSF47923">
    <property type="entry name" value="Ypt/Rab-GAP domain of gyp1p"/>
    <property type="match status" value="1"/>
</dbReference>
<evidence type="ECO:0000256" key="1">
    <source>
        <dbReference type="ARBA" id="ARBA00022468"/>
    </source>
</evidence>
<feature type="domain" description="Rab-GAP TBC" evidence="2">
    <location>
        <begin position="1"/>
        <end position="109"/>
    </location>
</feature>
<reference evidence="3" key="1">
    <citation type="submission" date="2021-02" db="EMBL/GenBank/DDBJ databases">
        <authorList>
            <person name="Nowell W R."/>
        </authorList>
    </citation>
    <scope>NUCLEOTIDE SEQUENCE</scope>
</reference>
<dbReference type="EMBL" id="CAJOBE010006341">
    <property type="protein sequence ID" value="CAF4004084.1"/>
    <property type="molecule type" value="Genomic_DNA"/>
</dbReference>
<dbReference type="Gene3D" id="1.10.8.270">
    <property type="entry name" value="putative rabgap domain of human tbc1 domain family member 14 like domains"/>
    <property type="match status" value="1"/>
</dbReference>
<evidence type="ECO:0000313" key="3">
    <source>
        <dbReference type="EMBL" id="CAF4004084.1"/>
    </source>
</evidence>
<sequence>MNYAAYCPTMGYNQGMSDLLAPILTIIQNESDAFWCFVGLMNRTIFISTPTDDVMEKQLRYLRKLLLLMLPSFYEHCVKLSDGLDLLFAHRWILLYFKREFPERGEFNN</sequence>
<organism evidence="3 4">
    <name type="scientific">Rotaria sordida</name>
    <dbReference type="NCBI Taxonomy" id="392033"/>
    <lineage>
        <taxon>Eukaryota</taxon>
        <taxon>Metazoa</taxon>
        <taxon>Spiralia</taxon>
        <taxon>Gnathifera</taxon>
        <taxon>Rotifera</taxon>
        <taxon>Eurotatoria</taxon>
        <taxon>Bdelloidea</taxon>
        <taxon>Philodinida</taxon>
        <taxon>Philodinidae</taxon>
        <taxon>Rotaria</taxon>
    </lineage>
</organism>
<dbReference type="Proteomes" id="UP000663874">
    <property type="component" value="Unassembled WGS sequence"/>
</dbReference>
<evidence type="ECO:0000313" key="4">
    <source>
        <dbReference type="Proteomes" id="UP000663874"/>
    </source>
</evidence>
<dbReference type="GO" id="GO:0005769">
    <property type="term" value="C:early endosome"/>
    <property type="evidence" value="ECO:0007669"/>
    <property type="project" value="TreeGrafter"/>
</dbReference>
<dbReference type="PANTHER" id="PTHR22957:SF547">
    <property type="entry name" value="TBC1 DOMAIN FAMILY MEMBER 16"/>
    <property type="match status" value="1"/>
</dbReference>
<comment type="caution">
    <text evidence="3">The sequence shown here is derived from an EMBL/GenBank/DDBJ whole genome shotgun (WGS) entry which is preliminary data.</text>
</comment>
<dbReference type="Pfam" id="PF00566">
    <property type="entry name" value="RabGAP-TBC"/>
    <property type="match status" value="1"/>
</dbReference>
<evidence type="ECO:0000259" key="2">
    <source>
        <dbReference type="PROSITE" id="PS50086"/>
    </source>
</evidence>
<name>A0A819NVA8_9BILA</name>
<dbReference type="PANTHER" id="PTHR22957">
    <property type="entry name" value="TBC1 DOMAIN FAMILY MEMBER GTPASE-ACTIVATING PROTEIN"/>
    <property type="match status" value="1"/>
</dbReference>
<dbReference type="GO" id="GO:0005096">
    <property type="term" value="F:GTPase activator activity"/>
    <property type="evidence" value="ECO:0007669"/>
    <property type="project" value="UniProtKB-KW"/>
</dbReference>
<dbReference type="InterPro" id="IPR000195">
    <property type="entry name" value="Rab-GAP-TBC_dom"/>
</dbReference>
<dbReference type="Gene3D" id="1.10.472.80">
    <property type="entry name" value="Ypt/Rab-GAP domain of gyp1p, domain 3"/>
    <property type="match status" value="1"/>
</dbReference>
<accession>A0A819NVA8</accession>
<dbReference type="PROSITE" id="PS50086">
    <property type="entry name" value="TBC_RABGAP"/>
    <property type="match status" value="1"/>
</dbReference>
<proteinExistence type="predicted"/>
<keyword evidence="1" id="KW-0343">GTPase activation</keyword>
<gene>
    <name evidence="3" type="ORF">FNK824_LOCUS26113</name>
</gene>
<dbReference type="AlphaFoldDB" id="A0A819NVA8"/>
<protein>
    <recommendedName>
        <fullName evidence="2">Rab-GAP TBC domain-containing protein</fullName>
    </recommendedName>
</protein>